<keyword evidence="6 8" id="KW-0408">Iron</keyword>
<dbReference type="FunFam" id="1.10.630.10:FF:000182">
    <property type="entry name" value="Cytochrome P450 3A4"/>
    <property type="match status" value="1"/>
</dbReference>
<evidence type="ECO:0000313" key="11">
    <source>
        <dbReference type="WBParaSite" id="PDA_v2.g15258.t1"/>
    </source>
</evidence>
<accession>A0A914PKH4</accession>
<dbReference type="PRINTS" id="PR00385">
    <property type="entry name" value="P450"/>
</dbReference>
<dbReference type="AlphaFoldDB" id="A0A914PKH4"/>
<keyword evidence="5 9" id="KW-0560">Oxidoreductase</keyword>
<evidence type="ECO:0000256" key="6">
    <source>
        <dbReference type="ARBA" id="ARBA00023004"/>
    </source>
</evidence>
<evidence type="ECO:0000256" key="1">
    <source>
        <dbReference type="ARBA" id="ARBA00001971"/>
    </source>
</evidence>
<feature type="binding site" description="axial binding residue" evidence="8">
    <location>
        <position position="356"/>
    </location>
    <ligand>
        <name>heme</name>
        <dbReference type="ChEBI" id="CHEBI:30413"/>
    </ligand>
    <ligandPart>
        <name>Fe</name>
        <dbReference type="ChEBI" id="CHEBI:18248"/>
    </ligandPart>
</feature>
<dbReference type="InterPro" id="IPR001128">
    <property type="entry name" value="Cyt_P450"/>
</dbReference>
<keyword evidence="4 8" id="KW-0479">Metal-binding</keyword>
<keyword evidence="3 8" id="KW-0349">Heme</keyword>
<dbReference type="InterPro" id="IPR017972">
    <property type="entry name" value="Cyt_P450_CS"/>
</dbReference>
<evidence type="ECO:0000256" key="8">
    <source>
        <dbReference type="PIRSR" id="PIRSR602401-1"/>
    </source>
</evidence>
<dbReference type="InterPro" id="IPR002401">
    <property type="entry name" value="Cyt_P450_E_grp-I"/>
</dbReference>
<evidence type="ECO:0000313" key="10">
    <source>
        <dbReference type="Proteomes" id="UP000887578"/>
    </source>
</evidence>
<comment type="cofactor">
    <cofactor evidence="1 8">
        <name>heme</name>
        <dbReference type="ChEBI" id="CHEBI:30413"/>
    </cofactor>
</comment>
<dbReference type="GO" id="GO:0016705">
    <property type="term" value="F:oxidoreductase activity, acting on paired donors, with incorporation or reduction of molecular oxygen"/>
    <property type="evidence" value="ECO:0007669"/>
    <property type="project" value="InterPro"/>
</dbReference>
<keyword evidence="10" id="KW-1185">Reference proteome</keyword>
<keyword evidence="7 9" id="KW-0503">Monooxygenase</keyword>
<evidence type="ECO:0000256" key="4">
    <source>
        <dbReference type="ARBA" id="ARBA00022723"/>
    </source>
</evidence>
<dbReference type="Gene3D" id="1.10.630.10">
    <property type="entry name" value="Cytochrome P450"/>
    <property type="match status" value="1"/>
</dbReference>
<dbReference type="GO" id="GO:0020037">
    <property type="term" value="F:heme binding"/>
    <property type="evidence" value="ECO:0007669"/>
    <property type="project" value="InterPro"/>
</dbReference>
<dbReference type="PRINTS" id="PR00463">
    <property type="entry name" value="EP450I"/>
</dbReference>
<dbReference type="PANTHER" id="PTHR24292:SF102">
    <property type="entry name" value="CYTOCHROME P450 FAMILY-RELATED"/>
    <property type="match status" value="1"/>
</dbReference>
<name>A0A914PKH4_9BILA</name>
<comment type="similarity">
    <text evidence="2 9">Belongs to the cytochrome P450 family.</text>
</comment>
<dbReference type="PROSITE" id="PS00086">
    <property type="entry name" value="CYTOCHROME_P450"/>
    <property type="match status" value="1"/>
</dbReference>
<dbReference type="Proteomes" id="UP000887578">
    <property type="component" value="Unplaced"/>
</dbReference>
<protein>
    <submittedName>
        <fullName evidence="11">Cytochrome P450</fullName>
    </submittedName>
</protein>
<dbReference type="SUPFAM" id="SSF48264">
    <property type="entry name" value="Cytochrome P450"/>
    <property type="match status" value="1"/>
</dbReference>
<organism evidence="10 11">
    <name type="scientific">Panagrolaimus davidi</name>
    <dbReference type="NCBI Taxonomy" id="227884"/>
    <lineage>
        <taxon>Eukaryota</taxon>
        <taxon>Metazoa</taxon>
        <taxon>Ecdysozoa</taxon>
        <taxon>Nematoda</taxon>
        <taxon>Chromadorea</taxon>
        <taxon>Rhabditida</taxon>
        <taxon>Tylenchina</taxon>
        <taxon>Panagrolaimomorpha</taxon>
        <taxon>Panagrolaimoidea</taxon>
        <taxon>Panagrolaimidae</taxon>
        <taxon>Panagrolaimus</taxon>
    </lineage>
</organism>
<evidence type="ECO:0000256" key="2">
    <source>
        <dbReference type="ARBA" id="ARBA00010617"/>
    </source>
</evidence>
<evidence type="ECO:0000256" key="3">
    <source>
        <dbReference type="ARBA" id="ARBA00022617"/>
    </source>
</evidence>
<evidence type="ECO:0000256" key="7">
    <source>
        <dbReference type="ARBA" id="ARBA00023033"/>
    </source>
</evidence>
<evidence type="ECO:0000256" key="5">
    <source>
        <dbReference type="ARBA" id="ARBA00023002"/>
    </source>
</evidence>
<proteinExistence type="inferred from homology"/>
<dbReference type="InterPro" id="IPR050476">
    <property type="entry name" value="Insect_CytP450_Detox"/>
</dbReference>
<dbReference type="PANTHER" id="PTHR24292">
    <property type="entry name" value="CYTOCHROME P450"/>
    <property type="match status" value="1"/>
</dbReference>
<dbReference type="InterPro" id="IPR036396">
    <property type="entry name" value="Cyt_P450_sf"/>
</dbReference>
<dbReference type="WBParaSite" id="PDA_v2.g15258.t1">
    <property type="protein sequence ID" value="PDA_v2.g15258.t1"/>
    <property type="gene ID" value="PDA_v2.g15258"/>
</dbReference>
<dbReference type="GO" id="GO:0005506">
    <property type="term" value="F:iron ion binding"/>
    <property type="evidence" value="ECO:0007669"/>
    <property type="project" value="InterPro"/>
</dbReference>
<dbReference type="Pfam" id="PF00067">
    <property type="entry name" value="p450"/>
    <property type="match status" value="1"/>
</dbReference>
<reference evidence="11" key="1">
    <citation type="submission" date="2022-11" db="UniProtKB">
        <authorList>
            <consortium name="WormBaseParasite"/>
        </authorList>
    </citation>
    <scope>IDENTIFICATION</scope>
</reference>
<sequence>MVSDSLRANFLLVKKGDEWRKIRQRCTPAFTSGKMKKLLPPMNHCAEELCKFLEPFAETRKDVPLKDTFSKLTMNVIGRCVFASDFNSLESADKDVPLLYFSKKLFSVTLLSPSIILSITFPNLCRIYQQITKRSVVNHEVDEFFTKALSEVMKHRLNDPEAKDKYNDAVQLLLNAMEEDDTKFTKEDADIISETVEKVSKKSLTRMEIIAQLVVFLAAGYETTATTLHFVTYILSQRPDVQDKVRDEVNEIFGDKKEIGYDDISKFVYMNAVIDETLRLLPPITRTNRLCQKETVINGVKFEMGSVFSVPIYAIHHNPEIYENPEEFIPERFLPDESDSRHPMAFLPFGSGPRNCIGMRFAEYELRVTLAWIIKKYKFIPADEKLAWPLELEPTGGLIKPKHELKCKFVKL</sequence>
<dbReference type="GO" id="GO:0004497">
    <property type="term" value="F:monooxygenase activity"/>
    <property type="evidence" value="ECO:0007669"/>
    <property type="project" value="UniProtKB-KW"/>
</dbReference>
<evidence type="ECO:0000256" key="9">
    <source>
        <dbReference type="RuleBase" id="RU000461"/>
    </source>
</evidence>